<keyword evidence="2" id="KW-1133">Transmembrane helix</keyword>
<dbReference type="AlphaFoldDB" id="A0AAV5T0G5"/>
<evidence type="ECO:0008006" key="5">
    <source>
        <dbReference type="Google" id="ProtNLM"/>
    </source>
</evidence>
<name>A0AAV5T0G5_9BILA</name>
<keyword evidence="2" id="KW-0812">Transmembrane</keyword>
<dbReference type="Proteomes" id="UP001432027">
    <property type="component" value="Unassembled WGS sequence"/>
</dbReference>
<dbReference type="GO" id="GO:0016020">
    <property type="term" value="C:membrane"/>
    <property type="evidence" value="ECO:0007669"/>
    <property type="project" value="InterPro"/>
</dbReference>
<dbReference type="Pfam" id="PF03125">
    <property type="entry name" value="Sre"/>
    <property type="match status" value="1"/>
</dbReference>
<evidence type="ECO:0000256" key="1">
    <source>
        <dbReference type="ARBA" id="ARBA00006803"/>
    </source>
</evidence>
<evidence type="ECO:0000313" key="4">
    <source>
        <dbReference type="Proteomes" id="UP001432027"/>
    </source>
</evidence>
<dbReference type="InterPro" id="IPR004151">
    <property type="entry name" value="7TM_GPCR_serpentine_rcpt_Sre"/>
</dbReference>
<comment type="similarity">
    <text evidence="1">Belongs to the nematode receptor-like protein sre family.</text>
</comment>
<reference evidence="3" key="1">
    <citation type="submission" date="2023-10" db="EMBL/GenBank/DDBJ databases">
        <title>Genome assembly of Pristionchus species.</title>
        <authorList>
            <person name="Yoshida K."/>
            <person name="Sommer R.J."/>
        </authorList>
    </citation>
    <scope>NUCLEOTIDE SEQUENCE</scope>
    <source>
        <strain evidence="3">RS0144</strain>
    </source>
</reference>
<feature type="transmembrane region" description="Helical" evidence="2">
    <location>
        <begin position="7"/>
        <end position="30"/>
    </location>
</feature>
<dbReference type="GO" id="GO:0007606">
    <property type="term" value="P:sensory perception of chemical stimulus"/>
    <property type="evidence" value="ECO:0007669"/>
    <property type="project" value="InterPro"/>
</dbReference>
<feature type="transmembrane region" description="Helical" evidence="2">
    <location>
        <begin position="89"/>
        <end position="110"/>
    </location>
</feature>
<gene>
    <name evidence="3" type="ORF">PENTCL1PPCAC_9249</name>
</gene>
<feature type="transmembrane region" description="Helical" evidence="2">
    <location>
        <begin position="50"/>
        <end position="69"/>
    </location>
</feature>
<dbReference type="PANTHER" id="PTHR23128">
    <property type="entry name" value="SERPENTINE RECEPTOR, CLASS E (EPSILON)-RELATED"/>
    <property type="match status" value="1"/>
</dbReference>
<feature type="transmembrane region" description="Helical" evidence="2">
    <location>
        <begin position="209"/>
        <end position="238"/>
    </location>
</feature>
<accession>A0AAV5T0G5</accession>
<feature type="non-terminal residue" evidence="3">
    <location>
        <position position="1"/>
    </location>
</feature>
<feature type="transmembrane region" description="Helical" evidence="2">
    <location>
        <begin position="116"/>
        <end position="137"/>
    </location>
</feature>
<organism evidence="3 4">
    <name type="scientific">Pristionchus entomophagus</name>
    <dbReference type="NCBI Taxonomy" id="358040"/>
    <lineage>
        <taxon>Eukaryota</taxon>
        <taxon>Metazoa</taxon>
        <taxon>Ecdysozoa</taxon>
        <taxon>Nematoda</taxon>
        <taxon>Chromadorea</taxon>
        <taxon>Rhabditida</taxon>
        <taxon>Rhabditina</taxon>
        <taxon>Diplogasteromorpha</taxon>
        <taxon>Diplogasteroidea</taxon>
        <taxon>Neodiplogasteridae</taxon>
        <taxon>Pristionchus</taxon>
    </lineage>
</organism>
<sequence length="268" mass="30867">QIVHVNLTLMLIIHGTWYTISVVLRLLQIVYEVGWIANYSPGCFPIPEIVIIRVTSYISIVLLLGGVVVERAFATHYVIDYEKKKRRWIATSITLFIFAMSLFISSQIVLGGINGVFFAAAMVAPVCLSLIAFRLLLRRNVRRLAGLNGKLVRRVKRDTYTLSLRLQLRENIWTMQKLNRMASIATPLCLVCLPLLFLPPLFLRDKDQWWILEIIVASNNTVLAAIAPFITVMIVVVFEQVRRMIFPTKFRAEKRKLWLPFSPRLERI</sequence>
<dbReference type="EMBL" id="BTSX01000002">
    <property type="protein sequence ID" value="GMS87074.1"/>
    <property type="molecule type" value="Genomic_DNA"/>
</dbReference>
<keyword evidence="2" id="KW-0472">Membrane</keyword>
<evidence type="ECO:0000313" key="3">
    <source>
        <dbReference type="EMBL" id="GMS87074.1"/>
    </source>
</evidence>
<comment type="caution">
    <text evidence="3">The sequence shown here is derived from an EMBL/GenBank/DDBJ whole genome shotgun (WGS) entry which is preliminary data.</text>
</comment>
<keyword evidence="4" id="KW-1185">Reference proteome</keyword>
<dbReference type="PANTHER" id="PTHR23128:SF132">
    <property type="entry name" value="SERPENTINE RECEPTOR, CLASS E (EPSILON)-RELATED"/>
    <property type="match status" value="1"/>
</dbReference>
<feature type="non-terminal residue" evidence="3">
    <location>
        <position position="268"/>
    </location>
</feature>
<evidence type="ECO:0000256" key="2">
    <source>
        <dbReference type="SAM" id="Phobius"/>
    </source>
</evidence>
<proteinExistence type="inferred from homology"/>
<feature type="transmembrane region" description="Helical" evidence="2">
    <location>
        <begin position="184"/>
        <end position="203"/>
    </location>
</feature>
<protein>
    <recommendedName>
        <fullName evidence="5">G protein-coupled receptor</fullName>
    </recommendedName>
</protein>